<proteinExistence type="inferred from homology"/>
<protein>
    <submittedName>
        <fullName evidence="5">Uncharacterized protein</fullName>
    </submittedName>
</protein>
<evidence type="ECO:0000256" key="1">
    <source>
        <dbReference type="ARBA" id="ARBA00004123"/>
    </source>
</evidence>
<comment type="similarity">
    <text evidence="3">Belongs to the RNA polymerase II subunit 5-mediating protein family.</text>
</comment>
<dbReference type="InterPro" id="IPR052255">
    <property type="entry name" value="RNA_pol_II_subunit5-mediator"/>
</dbReference>
<feature type="compositionally biased region" description="Basic and acidic residues" evidence="4">
    <location>
        <begin position="179"/>
        <end position="257"/>
    </location>
</feature>
<dbReference type="AlphaFoldDB" id="A0A1C3KBB4"/>
<dbReference type="Gene3D" id="1.10.287.370">
    <property type="match status" value="1"/>
</dbReference>
<evidence type="ECO:0000256" key="2">
    <source>
        <dbReference type="ARBA" id="ARBA00023242"/>
    </source>
</evidence>
<dbReference type="PANTHER" id="PTHR15111">
    <property type="entry name" value="RNA POLYMERASE II SUBUNIT 5-MEDIATING PROTEIN NNX3"/>
    <property type="match status" value="1"/>
</dbReference>
<dbReference type="GO" id="GO:0000122">
    <property type="term" value="P:negative regulation of transcription by RNA polymerase II"/>
    <property type="evidence" value="ECO:0007669"/>
    <property type="project" value="TreeGrafter"/>
</dbReference>
<dbReference type="Proteomes" id="UP000219799">
    <property type="component" value="Chromosome 7"/>
</dbReference>
<accession>A0A1C3KBB4</accession>
<feature type="region of interest" description="Disordered" evidence="4">
    <location>
        <begin position="161"/>
        <end position="300"/>
    </location>
</feature>
<evidence type="ECO:0000256" key="3">
    <source>
        <dbReference type="ARBA" id="ARBA00038295"/>
    </source>
</evidence>
<dbReference type="VEuPathDB" id="PlasmoDB:PmUG01_07018900"/>
<evidence type="ECO:0000313" key="5">
    <source>
        <dbReference type="EMBL" id="SBT70849.1"/>
    </source>
</evidence>
<name>A0A1C3KBB4_PLAMA</name>
<dbReference type="PANTHER" id="PTHR15111:SF0">
    <property type="entry name" value="UNCONVENTIONAL PREFOLDIN RPB5 INTERACTOR 1"/>
    <property type="match status" value="1"/>
</dbReference>
<dbReference type="EMBL" id="LT594495">
    <property type="protein sequence ID" value="SBT70849.1"/>
    <property type="molecule type" value="Genomic_DNA"/>
</dbReference>
<reference evidence="5 6" key="1">
    <citation type="submission" date="2016-06" db="EMBL/GenBank/DDBJ databases">
        <authorList>
            <consortium name="Pathogen Informatics"/>
        </authorList>
    </citation>
    <scope>NUCLEOTIDE SEQUENCE [LARGE SCALE GENOMIC DNA]</scope>
    <source>
        <strain evidence="5">PmlGA01</strain>
    </source>
</reference>
<comment type="subcellular location">
    <subcellularLocation>
        <location evidence="1">Nucleus</location>
    </subcellularLocation>
</comment>
<dbReference type="InterPro" id="IPR009053">
    <property type="entry name" value="Prefoldin"/>
</dbReference>
<evidence type="ECO:0000313" key="6">
    <source>
        <dbReference type="Proteomes" id="UP000219799"/>
    </source>
</evidence>
<dbReference type="Pfam" id="PF02996">
    <property type="entry name" value="Prefoldin"/>
    <property type="match status" value="1"/>
</dbReference>
<dbReference type="InterPro" id="IPR004127">
    <property type="entry name" value="Prefoldin_subunit_alpha"/>
</dbReference>
<feature type="compositionally biased region" description="Acidic residues" evidence="4">
    <location>
        <begin position="164"/>
        <end position="178"/>
    </location>
</feature>
<dbReference type="GO" id="GO:0003682">
    <property type="term" value="F:chromatin binding"/>
    <property type="evidence" value="ECO:0007669"/>
    <property type="project" value="TreeGrafter"/>
</dbReference>
<organism evidence="5 6">
    <name type="scientific">Plasmodium malariae</name>
    <dbReference type="NCBI Taxonomy" id="5858"/>
    <lineage>
        <taxon>Eukaryota</taxon>
        <taxon>Sar</taxon>
        <taxon>Alveolata</taxon>
        <taxon>Apicomplexa</taxon>
        <taxon>Aconoidasida</taxon>
        <taxon>Haemosporida</taxon>
        <taxon>Plasmodiidae</taxon>
        <taxon>Plasmodium</taxon>
        <taxon>Plasmodium (Plasmodium)</taxon>
    </lineage>
</organism>
<dbReference type="CDD" id="cd23159">
    <property type="entry name" value="Prefoldin_URI1"/>
    <property type="match status" value="1"/>
</dbReference>
<dbReference type="GO" id="GO:0003714">
    <property type="term" value="F:transcription corepressor activity"/>
    <property type="evidence" value="ECO:0007669"/>
    <property type="project" value="TreeGrafter"/>
</dbReference>
<dbReference type="GO" id="GO:0019212">
    <property type="term" value="F:phosphatase inhibitor activity"/>
    <property type="evidence" value="ECO:0007669"/>
    <property type="project" value="TreeGrafter"/>
</dbReference>
<sequence length="375" mass="43510">MTDKEENMENEEIEGATQRLLLKIKNERLNEEILKKTINEYKETIEIISKLTKKLNYKVIVPFSKIAFYEGEIKYTNNIYQDIGCNTYCERTAENAEKFLKRKLYFYEQKYKVVSDLINKLTKEVQLSVELQSESRTDLNSDLNENVFVRPDGFFEIREKYYPSDDEEGVKESQEEEMKEGQEEGMKEGQEEGMKESQEEGMKEGQEGVKEGQEGMKEGQEGMKEGQEGVKEGQEGVKEKQDDMMRKGRKEGSKEGDEIYSNKNVKDGMNVKNTKHSSINETNKREYVQNNQGSYSRDRKLTERVLTRKEQNNLGNIIDTAELKTNSSNWKSEPLENIEQKKTLHNAKAKMLNVNEQGLLNIKENYSSSSSDCEN</sequence>
<gene>
    <name evidence="5" type="primary">PmlGA01_070009600</name>
    <name evidence="5" type="ORF">PMLGA01_070009600</name>
</gene>
<dbReference type="SUPFAM" id="SSF46579">
    <property type="entry name" value="Prefoldin"/>
    <property type="match status" value="1"/>
</dbReference>
<keyword evidence="2" id="KW-0539">Nucleus</keyword>
<dbReference type="GO" id="GO:0005634">
    <property type="term" value="C:nucleus"/>
    <property type="evidence" value="ECO:0007669"/>
    <property type="project" value="UniProtKB-SubCell"/>
</dbReference>
<evidence type="ECO:0000256" key="4">
    <source>
        <dbReference type="SAM" id="MobiDB-lite"/>
    </source>
</evidence>